<reference evidence="3 4" key="1">
    <citation type="journal article" date="2010" name="J. Bacteriol.">
        <title>The genetic basis of laboratory adaptation in Caulobacter crescentus.</title>
        <authorList>
            <person name="Marks M.E."/>
            <person name="Castro-Rojas C.M."/>
            <person name="Teiling C."/>
            <person name="Du L."/>
            <person name="Kapatral V."/>
            <person name="Walunas T.L."/>
            <person name="Crosson S."/>
        </authorList>
    </citation>
    <scope>NUCLEOTIDE SEQUENCE [LARGE SCALE GENOMIC DNA]</scope>
    <source>
        <strain evidence="4">NA1000 / CB15N</strain>
    </source>
</reference>
<dbReference type="InterPro" id="IPR051803">
    <property type="entry name" value="TA_system_RelE-like_toxin"/>
</dbReference>
<organism evidence="3 4">
    <name type="scientific">Caulobacter vibrioides (strain NA1000 / CB15N)</name>
    <name type="common">Caulobacter crescentus</name>
    <dbReference type="NCBI Taxonomy" id="565050"/>
    <lineage>
        <taxon>Bacteria</taxon>
        <taxon>Pseudomonadati</taxon>
        <taxon>Pseudomonadota</taxon>
        <taxon>Alphaproteobacteria</taxon>
        <taxon>Caulobacterales</taxon>
        <taxon>Caulobacteraceae</taxon>
        <taxon>Caulobacter</taxon>
    </lineage>
</organism>
<keyword evidence="2" id="KW-1277">Toxin-antitoxin system</keyword>
<evidence type="ECO:0000313" key="3">
    <source>
        <dbReference type="EMBL" id="ACL96697.1"/>
    </source>
</evidence>
<dbReference type="InterPro" id="IPR007712">
    <property type="entry name" value="RelE/ParE_toxin"/>
</dbReference>
<dbReference type="RefSeq" id="YP_002518605.1">
    <property type="nucleotide sequence ID" value="NC_011916.1"/>
</dbReference>
<protein>
    <submittedName>
        <fullName evidence="3">Toxin protein relE4</fullName>
    </submittedName>
</protein>
<accession>A0A0H3CB57</accession>
<dbReference type="Proteomes" id="UP000001364">
    <property type="component" value="Chromosome"/>
</dbReference>
<comment type="similarity">
    <text evidence="1">Belongs to the RelE toxin family.</text>
</comment>
<name>A0A0H3CB57_CAUVN</name>
<dbReference type="PANTHER" id="PTHR33755:SF6">
    <property type="entry name" value="PLASMID STABILIZATION SYSTEM PROTEIN"/>
    <property type="match status" value="1"/>
</dbReference>
<proteinExistence type="inferred from homology"/>
<dbReference type="AlphaFoldDB" id="A0A0H3CB57"/>
<dbReference type="Gene3D" id="3.30.2310.20">
    <property type="entry name" value="RelE-like"/>
    <property type="match status" value="1"/>
</dbReference>
<sequence>MAQVVWTQRAMADVYAIVGHISEQSRPLAAQRLAKRLFDTGASLATYPERGRVSTQGRREIVAISPYVLRYRIVGDRVVIGSVRHGARRPI</sequence>
<keyword evidence="4" id="KW-1185">Reference proteome</keyword>
<dbReference type="PhylomeDB" id="A0A0H3CB57"/>
<dbReference type="KEGG" id="ccs:CCNA_03232"/>
<dbReference type="GeneID" id="7330826"/>
<dbReference type="RefSeq" id="WP_012640672.1">
    <property type="nucleotide sequence ID" value="NC_011916.1"/>
</dbReference>
<dbReference type="PANTHER" id="PTHR33755">
    <property type="entry name" value="TOXIN PARE1-RELATED"/>
    <property type="match status" value="1"/>
</dbReference>
<evidence type="ECO:0000256" key="1">
    <source>
        <dbReference type="ARBA" id="ARBA00006226"/>
    </source>
</evidence>
<dbReference type="PATRIC" id="fig|565050.3.peg.3158"/>
<dbReference type="HOGENOM" id="CLU_147162_11_0_5"/>
<evidence type="ECO:0000256" key="2">
    <source>
        <dbReference type="ARBA" id="ARBA00022649"/>
    </source>
</evidence>
<gene>
    <name evidence="3" type="primary">relE4</name>
    <name evidence="3" type="ordered locus">CCNA_03232</name>
</gene>
<evidence type="ECO:0000313" key="4">
    <source>
        <dbReference type="Proteomes" id="UP000001364"/>
    </source>
</evidence>
<dbReference type="Pfam" id="PF05016">
    <property type="entry name" value="ParE_toxin"/>
    <property type="match status" value="1"/>
</dbReference>
<dbReference type="OrthoDB" id="7577795at2"/>
<dbReference type="InterPro" id="IPR035093">
    <property type="entry name" value="RelE/ParE_toxin_dom_sf"/>
</dbReference>
<dbReference type="EMBL" id="CP001340">
    <property type="protein sequence ID" value="ACL96697.1"/>
    <property type="molecule type" value="Genomic_DNA"/>
</dbReference>